<evidence type="ECO:0008006" key="3">
    <source>
        <dbReference type="Google" id="ProtNLM"/>
    </source>
</evidence>
<protein>
    <recommendedName>
        <fullName evidence="3">Dipeptidylpeptidase IV N-terminal domain-containing protein</fullName>
    </recommendedName>
</protein>
<comment type="caution">
    <text evidence="1">The sequence shown here is derived from an EMBL/GenBank/DDBJ whole genome shotgun (WGS) entry which is preliminary data.</text>
</comment>
<evidence type="ECO:0000313" key="2">
    <source>
        <dbReference type="Proteomes" id="UP000177942"/>
    </source>
</evidence>
<dbReference type="SUPFAM" id="SSF69304">
    <property type="entry name" value="Tricorn protease N-terminal domain"/>
    <property type="match status" value="1"/>
</dbReference>
<sequence>MEVLAAISAVIGLYFGWRYFLKPVVFPTPKAAPTEIPEEKLKAVSAGRAVNYWVNRQTNNIYYINDTGEVYKITQEGQDEKVISLNLKNIHFADPSPDQTKVLIAFGYPYQTVFTIFDSSDNSSMPLPEGATAATWDSSSTKIAYLKTNGGASALNILNLADKKSKEILKLAQKDLDLKWIAPEEIYLIQKPSALVSNQLWSFDLDKKTLRAIIKDEAGLMLNWSPDGQSALKFTGNSINNRLDLIDKNNNLLANITPTTLPSKCLYVTDKIYCAAPETMPSRTILPDDYLSKKIYSRDDFYVLELAEGFFAPIFFGSDVKIDATNLSIEGNRLLFINRYDQRIYSLEL</sequence>
<dbReference type="EMBL" id="MHJJ01000007">
    <property type="protein sequence ID" value="OGY65723.1"/>
    <property type="molecule type" value="Genomic_DNA"/>
</dbReference>
<evidence type="ECO:0000313" key="1">
    <source>
        <dbReference type="EMBL" id="OGY65723.1"/>
    </source>
</evidence>
<name>A0A1G1ZM51_9BACT</name>
<gene>
    <name evidence="1" type="ORF">A3A16_03875</name>
</gene>
<dbReference type="AlphaFoldDB" id="A0A1G1ZM51"/>
<proteinExistence type="predicted"/>
<dbReference type="InterPro" id="IPR011042">
    <property type="entry name" value="6-blade_b-propeller_TolB-like"/>
</dbReference>
<organism evidence="1 2">
    <name type="scientific">Candidatus Harrisonbacteria bacterium RIFCSPLOWO2_01_FULL_44_18</name>
    <dbReference type="NCBI Taxonomy" id="1798407"/>
    <lineage>
        <taxon>Bacteria</taxon>
        <taxon>Candidatus Harrisoniibacteriota</taxon>
    </lineage>
</organism>
<reference evidence="1 2" key="1">
    <citation type="journal article" date="2016" name="Nat. Commun.">
        <title>Thousands of microbial genomes shed light on interconnected biogeochemical processes in an aquifer system.</title>
        <authorList>
            <person name="Anantharaman K."/>
            <person name="Brown C.T."/>
            <person name="Hug L.A."/>
            <person name="Sharon I."/>
            <person name="Castelle C.J."/>
            <person name="Probst A.J."/>
            <person name="Thomas B.C."/>
            <person name="Singh A."/>
            <person name="Wilkins M.J."/>
            <person name="Karaoz U."/>
            <person name="Brodie E.L."/>
            <person name="Williams K.H."/>
            <person name="Hubbard S.S."/>
            <person name="Banfield J.F."/>
        </authorList>
    </citation>
    <scope>NUCLEOTIDE SEQUENCE [LARGE SCALE GENOMIC DNA]</scope>
</reference>
<dbReference type="Gene3D" id="2.120.10.30">
    <property type="entry name" value="TolB, C-terminal domain"/>
    <property type="match status" value="1"/>
</dbReference>
<dbReference type="STRING" id="1798407.A3A16_03875"/>
<accession>A0A1G1ZM51</accession>
<dbReference type="Proteomes" id="UP000177942">
    <property type="component" value="Unassembled WGS sequence"/>
</dbReference>